<name>A0A7D5M3V9_9ARCH</name>
<evidence type="ECO:0000313" key="2">
    <source>
        <dbReference type="EMBL" id="QLH05615.1"/>
    </source>
</evidence>
<dbReference type="OrthoDB" id="6467at2157"/>
<dbReference type="GO" id="GO:0032259">
    <property type="term" value="P:methylation"/>
    <property type="evidence" value="ECO:0007669"/>
    <property type="project" value="UniProtKB-KW"/>
</dbReference>
<gene>
    <name evidence="2" type="ORF">C5F49_07190</name>
</gene>
<reference evidence="2 3" key="1">
    <citation type="submission" date="2018-02" db="EMBL/GenBank/DDBJ databases">
        <title>Complete genome of Nitrosopumilus oxyclinae HCE1.</title>
        <authorList>
            <person name="Qin W."/>
            <person name="Zheng Y."/>
            <person name="Stahl D.A."/>
        </authorList>
    </citation>
    <scope>NUCLEOTIDE SEQUENCE [LARGE SCALE GENOMIC DNA]</scope>
    <source>
        <strain evidence="2 3">HCE1</strain>
    </source>
</reference>
<dbReference type="EMBL" id="CP026994">
    <property type="protein sequence ID" value="QLH05615.1"/>
    <property type="molecule type" value="Genomic_DNA"/>
</dbReference>
<evidence type="ECO:0000313" key="3">
    <source>
        <dbReference type="Proteomes" id="UP000509441"/>
    </source>
</evidence>
<dbReference type="Gene3D" id="2.20.25.10">
    <property type="match status" value="1"/>
</dbReference>
<dbReference type="AlphaFoldDB" id="A0A7D5M3V9"/>
<dbReference type="SUPFAM" id="SSF53335">
    <property type="entry name" value="S-adenosyl-L-methionine-dependent methyltransferases"/>
    <property type="match status" value="1"/>
</dbReference>
<dbReference type="PANTHER" id="PTHR43861">
    <property type="entry name" value="TRANS-ACONITATE 2-METHYLTRANSFERASE-RELATED"/>
    <property type="match status" value="1"/>
</dbReference>
<dbReference type="SUPFAM" id="SSF158997">
    <property type="entry name" value="Trm112p-like"/>
    <property type="match status" value="1"/>
</dbReference>
<organism evidence="2 3">
    <name type="scientific">Nitrosopumilus oxyclinae</name>
    <dbReference type="NCBI Taxonomy" id="1959104"/>
    <lineage>
        <taxon>Archaea</taxon>
        <taxon>Nitrososphaerota</taxon>
        <taxon>Nitrososphaeria</taxon>
        <taxon>Nitrosopumilales</taxon>
        <taxon>Nitrosopumilaceae</taxon>
        <taxon>Nitrosopumilus</taxon>
    </lineage>
</organism>
<proteinExistence type="predicted"/>
<dbReference type="InterPro" id="IPR029063">
    <property type="entry name" value="SAM-dependent_MTases_sf"/>
</dbReference>
<dbReference type="Pfam" id="PF08241">
    <property type="entry name" value="Methyltransf_11"/>
    <property type="match status" value="1"/>
</dbReference>
<feature type="domain" description="Methyltransferase type 11" evidence="1">
    <location>
        <begin position="133"/>
        <end position="219"/>
    </location>
</feature>
<keyword evidence="3" id="KW-1185">Reference proteome</keyword>
<dbReference type="GO" id="GO:0008757">
    <property type="term" value="F:S-adenosylmethionine-dependent methyltransferase activity"/>
    <property type="evidence" value="ECO:0007669"/>
    <property type="project" value="InterPro"/>
</dbReference>
<dbReference type="Proteomes" id="UP000509441">
    <property type="component" value="Chromosome"/>
</dbReference>
<dbReference type="InterPro" id="IPR013216">
    <property type="entry name" value="Methyltransf_11"/>
</dbReference>
<evidence type="ECO:0000259" key="1">
    <source>
        <dbReference type="Pfam" id="PF08241"/>
    </source>
</evidence>
<dbReference type="PANTHER" id="PTHR43861:SF6">
    <property type="entry name" value="METHYLTRANSFERASE TYPE 11"/>
    <property type="match status" value="1"/>
</dbReference>
<dbReference type="CDD" id="cd02440">
    <property type="entry name" value="AdoMet_MTases"/>
    <property type="match status" value="1"/>
</dbReference>
<dbReference type="InterPro" id="IPR005651">
    <property type="entry name" value="Trm112-like"/>
</dbReference>
<keyword evidence="2" id="KW-0808">Transferase</keyword>
<sequence>MLESSLEFLKCVNCGSRLELDSLKQDKEIIEGFLECPKCNTLYPIIEKIPILWNDFSLYLSSRKKLGGKLYQLIENLKLKKFCKSSLLTTRTSEDRTALEERWSLIYQNSKSSKFYSEIQTNLNSLQKSNLVLEYGCSIGTMTSFLAKSNKMVFGIDRSFTALRIAKKSYKKNLDYVVADFLSPVFGKLRFDLVLALNVLELVEPTEFLKHISKQISKGYFVISDPYDFDRGINSVKKPLDEKSLRMNLIKLDFEITSQTKTPSYISWNLKLNSRATLNYDVDLIIAKK</sequence>
<accession>A0A7D5M3V9</accession>
<dbReference type="KEGG" id="nox:C5F49_07190"/>
<dbReference type="Gene3D" id="3.40.50.150">
    <property type="entry name" value="Vaccinia Virus protein VP39"/>
    <property type="match status" value="1"/>
</dbReference>
<protein>
    <submittedName>
        <fullName evidence="2">Methyltransferase type 11</fullName>
    </submittedName>
</protein>
<keyword evidence="2" id="KW-0489">Methyltransferase</keyword>
<dbReference type="Pfam" id="PF03966">
    <property type="entry name" value="Trm112p"/>
    <property type="match status" value="1"/>
</dbReference>